<dbReference type="AlphaFoldDB" id="A0ABD6EAT6"/>
<dbReference type="EMBL" id="JBGFUD010001453">
    <property type="protein sequence ID" value="MFH4976306.1"/>
    <property type="molecule type" value="Genomic_DNA"/>
</dbReference>
<comment type="caution">
    <text evidence="1">The sequence shown here is derived from an EMBL/GenBank/DDBJ whole genome shotgun (WGS) entry which is preliminary data.</text>
</comment>
<keyword evidence="2" id="KW-1185">Reference proteome</keyword>
<sequence>MSFVVELGTSCRDRIRSIPVSDLSLTRLLKFEGYAVLPSCSFTLIGLQNAIKECFSVYYARACTSACLFFPCTLSFLPTGDIDVRRLSELDIPGVNLCVDIPDPTSEVCSYSSSQSQQGGRVIFKVSDERLDATVTIVIMDDKEYELKCKRPKTCSTELMLDSDCDADNSDEDARYAVHFYSFIATVE</sequence>
<proteinExistence type="predicted"/>
<name>A0ABD6EAT6_9BILA</name>
<reference evidence="1 2" key="1">
    <citation type="submission" date="2024-08" db="EMBL/GenBank/DDBJ databases">
        <title>Gnathostoma spinigerum genome.</title>
        <authorList>
            <person name="Gonzalez-Bertolin B."/>
            <person name="Monzon S."/>
            <person name="Zaballos A."/>
            <person name="Jimenez P."/>
            <person name="Dekumyoy P."/>
            <person name="Varona S."/>
            <person name="Cuesta I."/>
            <person name="Sumanam S."/>
            <person name="Adisakwattana P."/>
            <person name="Gasser R.B."/>
            <person name="Hernandez-Gonzalez A."/>
            <person name="Young N.D."/>
            <person name="Perteguer M.J."/>
        </authorList>
    </citation>
    <scope>NUCLEOTIDE SEQUENCE [LARGE SCALE GENOMIC DNA]</scope>
    <source>
        <strain evidence="1">AL3</strain>
        <tissue evidence="1">Liver</tissue>
    </source>
</reference>
<evidence type="ECO:0000313" key="1">
    <source>
        <dbReference type="EMBL" id="MFH4976306.1"/>
    </source>
</evidence>
<evidence type="ECO:0000313" key="2">
    <source>
        <dbReference type="Proteomes" id="UP001608902"/>
    </source>
</evidence>
<protein>
    <submittedName>
        <fullName evidence="1">Uncharacterized protein</fullName>
    </submittedName>
</protein>
<dbReference type="Proteomes" id="UP001608902">
    <property type="component" value="Unassembled WGS sequence"/>
</dbReference>
<gene>
    <name evidence="1" type="ORF">AB6A40_003015</name>
</gene>
<organism evidence="1 2">
    <name type="scientific">Gnathostoma spinigerum</name>
    <dbReference type="NCBI Taxonomy" id="75299"/>
    <lineage>
        <taxon>Eukaryota</taxon>
        <taxon>Metazoa</taxon>
        <taxon>Ecdysozoa</taxon>
        <taxon>Nematoda</taxon>
        <taxon>Chromadorea</taxon>
        <taxon>Rhabditida</taxon>
        <taxon>Spirurina</taxon>
        <taxon>Gnathostomatomorpha</taxon>
        <taxon>Gnathostomatoidea</taxon>
        <taxon>Gnathostomatidae</taxon>
        <taxon>Gnathostoma</taxon>
    </lineage>
</organism>
<accession>A0ABD6EAT6</accession>